<dbReference type="GO" id="GO:0000156">
    <property type="term" value="F:phosphorelay response regulator activity"/>
    <property type="evidence" value="ECO:0007669"/>
    <property type="project" value="TreeGrafter"/>
</dbReference>
<keyword evidence="1 6" id="KW-0597">Phosphoprotein</keyword>
<dbReference type="GO" id="GO:0006355">
    <property type="term" value="P:regulation of DNA-templated transcription"/>
    <property type="evidence" value="ECO:0007669"/>
    <property type="project" value="InterPro"/>
</dbReference>
<dbReference type="Pfam" id="PF00027">
    <property type="entry name" value="cNMP_binding"/>
    <property type="match status" value="1"/>
</dbReference>
<dbReference type="Proteomes" id="UP000204551">
    <property type="component" value="Chromosome"/>
</dbReference>
<dbReference type="Pfam" id="PF00072">
    <property type="entry name" value="Response_reg"/>
    <property type="match status" value="1"/>
</dbReference>
<dbReference type="InterPro" id="IPR018490">
    <property type="entry name" value="cNMP-bd_dom_sf"/>
</dbReference>
<dbReference type="PROSITE" id="PS50042">
    <property type="entry name" value="CNMP_BINDING_3"/>
    <property type="match status" value="1"/>
</dbReference>
<dbReference type="PANTHER" id="PTHR48111">
    <property type="entry name" value="REGULATOR OF RPOS"/>
    <property type="match status" value="1"/>
</dbReference>
<feature type="domain" description="Response regulatory" evidence="8">
    <location>
        <begin position="3"/>
        <end position="119"/>
    </location>
</feature>
<keyword evidence="5" id="KW-0804">Transcription</keyword>
<evidence type="ECO:0000259" key="8">
    <source>
        <dbReference type="PROSITE" id="PS50110"/>
    </source>
</evidence>
<dbReference type="GO" id="GO:0032993">
    <property type="term" value="C:protein-DNA complex"/>
    <property type="evidence" value="ECO:0007669"/>
    <property type="project" value="TreeGrafter"/>
</dbReference>
<dbReference type="InterPro" id="IPR039420">
    <property type="entry name" value="WalR-like"/>
</dbReference>
<keyword evidence="4" id="KW-0238">DNA-binding</keyword>
<dbReference type="InterPro" id="IPR011006">
    <property type="entry name" value="CheY-like_superfamily"/>
</dbReference>
<dbReference type="SUPFAM" id="SSF46785">
    <property type="entry name" value="Winged helix' DNA-binding domain"/>
    <property type="match status" value="1"/>
</dbReference>
<dbReference type="InterPro" id="IPR012318">
    <property type="entry name" value="HTH_CRP"/>
</dbReference>
<feature type="domain" description="Cyclic nucleotide-binding" evidence="7">
    <location>
        <begin position="159"/>
        <end position="261"/>
    </location>
</feature>
<protein>
    <submittedName>
        <fullName evidence="10">Transcriptional regulatory protein WalR</fullName>
    </submittedName>
</protein>
<sequence>MKRILLIEDNKDVRENTADILELANYEVATAENGKIGVELAEKFRPDVIICDIMMPELDGYGVLEILGKNSTTASIPFIFLTAKTDRAEVRLGMNLGADDYLTKPFEEKELLEAISSRLRKSDFLKKEIAKNMEGLSKFLEEASQYVDMKSLSKDYPLKKYNKKDIIFWEGDNANSLYFIEQGSVKTYKSTESGKEFVTGIFGPGDFVGQLSLLNSNKVYVENATVLEDAEMCAIPRKDFTKLIYGNSVVSQKFIGMISNNLMHLQEQLVDMAFASVRQRAAKALLELYDKQVIQDKPNGGIGIPREDFAGMIGTATETAIRTLTDFKNEGLIATDHGRRIIILNEKGLREVADF</sequence>
<keyword evidence="3" id="KW-0805">Transcription regulation</keyword>
<keyword evidence="2" id="KW-0902">Two-component regulatory system</keyword>
<dbReference type="AlphaFoldDB" id="A0A221V0C3"/>
<dbReference type="Pfam" id="PF13545">
    <property type="entry name" value="HTH_Crp_2"/>
    <property type="match status" value="1"/>
</dbReference>
<evidence type="ECO:0000256" key="2">
    <source>
        <dbReference type="ARBA" id="ARBA00023012"/>
    </source>
</evidence>
<dbReference type="InterPro" id="IPR014710">
    <property type="entry name" value="RmlC-like_jellyroll"/>
</dbReference>
<dbReference type="PROSITE" id="PS51063">
    <property type="entry name" value="HTH_CRP_2"/>
    <property type="match status" value="1"/>
</dbReference>
<organism evidence="10 11">
    <name type="scientific">Arenibacter algicola</name>
    <dbReference type="NCBI Taxonomy" id="616991"/>
    <lineage>
        <taxon>Bacteria</taxon>
        <taxon>Pseudomonadati</taxon>
        <taxon>Bacteroidota</taxon>
        <taxon>Flavobacteriia</taxon>
        <taxon>Flavobacteriales</taxon>
        <taxon>Flavobacteriaceae</taxon>
        <taxon>Arenibacter</taxon>
    </lineage>
</organism>
<reference evidence="10 11" key="1">
    <citation type="submission" date="2017-07" db="EMBL/GenBank/DDBJ databases">
        <title>Genome Sequence of Arenibacter algicola Strain SMS7 Isolated from a culture of the Diatom Skeletonema marinoi.</title>
        <authorList>
            <person name="Topel M."/>
            <person name="Pinder M.I.M."/>
            <person name="Johansson O.N."/>
            <person name="Kourtchenko O."/>
            <person name="Godhe A."/>
            <person name="Clarke A.K."/>
        </authorList>
    </citation>
    <scope>NUCLEOTIDE SEQUENCE [LARGE SCALE GENOMIC DNA]</scope>
    <source>
        <strain evidence="10 11">SMS7</strain>
    </source>
</reference>
<dbReference type="KEGG" id="aalg:AREALGSMS7_03549"/>
<dbReference type="GO" id="GO:0005829">
    <property type="term" value="C:cytosol"/>
    <property type="evidence" value="ECO:0007669"/>
    <property type="project" value="TreeGrafter"/>
</dbReference>
<dbReference type="STRING" id="616991.GCA_000733925_01814"/>
<dbReference type="SUPFAM" id="SSF51206">
    <property type="entry name" value="cAMP-binding domain-like"/>
    <property type="match status" value="1"/>
</dbReference>
<evidence type="ECO:0000256" key="5">
    <source>
        <dbReference type="ARBA" id="ARBA00023163"/>
    </source>
</evidence>
<feature type="domain" description="HTH crp-type" evidence="9">
    <location>
        <begin position="275"/>
        <end position="347"/>
    </location>
</feature>
<accession>A0A221V0C3</accession>
<evidence type="ECO:0000256" key="6">
    <source>
        <dbReference type="PROSITE-ProRule" id="PRU00169"/>
    </source>
</evidence>
<dbReference type="InterPro" id="IPR036388">
    <property type="entry name" value="WH-like_DNA-bd_sf"/>
</dbReference>
<dbReference type="InterPro" id="IPR036390">
    <property type="entry name" value="WH_DNA-bd_sf"/>
</dbReference>
<dbReference type="SUPFAM" id="SSF52172">
    <property type="entry name" value="CheY-like"/>
    <property type="match status" value="1"/>
</dbReference>
<dbReference type="RefSeq" id="WP_093979344.1">
    <property type="nucleotide sequence ID" value="NZ_CP022515.1"/>
</dbReference>
<dbReference type="eggNOG" id="COG0664">
    <property type="taxonomic scope" value="Bacteria"/>
</dbReference>
<dbReference type="EMBL" id="CP022515">
    <property type="protein sequence ID" value="ASO06970.1"/>
    <property type="molecule type" value="Genomic_DNA"/>
</dbReference>
<dbReference type="SMART" id="SM00100">
    <property type="entry name" value="cNMP"/>
    <property type="match status" value="1"/>
</dbReference>
<dbReference type="eggNOG" id="COG0745">
    <property type="taxonomic scope" value="Bacteria"/>
</dbReference>
<dbReference type="SMART" id="SM00448">
    <property type="entry name" value="REC"/>
    <property type="match status" value="1"/>
</dbReference>
<evidence type="ECO:0000313" key="11">
    <source>
        <dbReference type="Proteomes" id="UP000204551"/>
    </source>
</evidence>
<evidence type="ECO:0000256" key="4">
    <source>
        <dbReference type="ARBA" id="ARBA00023125"/>
    </source>
</evidence>
<evidence type="ECO:0000256" key="1">
    <source>
        <dbReference type="ARBA" id="ARBA00022553"/>
    </source>
</evidence>
<dbReference type="InterPro" id="IPR000595">
    <property type="entry name" value="cNMP-bd_dom"/>
</dbReference>
<evidence type="ECO:0000259" key="9">
    <source>
        <dbReference type="PROSITE" id="PS51063"/>
    </source>
</evidence>
<dbReference type="GO" id="GO:0000976">
    <property type="term" value="F:transcription cis-regulatory region binding"/>
    <property type="evidence" value="ECO:0007669"/>
    <property type="project" value="TreeGrafter"/>
</dbReference>
<evidence type="ECO:0000313" key="10">
    <source>
        <dbReference type="EMBL" id="ASO06970.1"/>
    </source>
</evidence>
<evidence type="ECO:0000259" key="7">
    <source>
        <dbReference type="PROSITE" id="PS50042"/>
    </source>
</evidence>
<dbReference type="InterPro" id="IPR001789">
    <property type="entry name" value="Sig_transdc_resp-reg_receiver"/>
</dbReference>
<dbReference type="Gene3D" id="2.60.120.10">
    <property type="entry name" value="Jelly Rolls"/>
    <property type="match status" value="1"/>
</dbReference>
<gene>
    <name evidence="10" type="primary">walR</name>
    <name evidence="10" type="ORF">AREALGSMS7_03549</name>
</gene>
<evidence type="ECO:0000256" key="3">
    <source>
        <dbReference type="ARBA" id="ARBA00023015"/>
    </source>
</evidence>
<dbReference type="Gene3D" id="1.10.10.10">
    <property type="entry name" value="Winged helix-like DNA-binding domain superfamily/Winged helix DNA-binding domain"/>
    <property type="match status" value="1"/>
</dbReference>
<dbReference type="Gene3D" id="3.40.50.2300">
    <property type="match status" value="1"/>
</dbReference>
<dbReference type="PANTHER" id="PTHR48111:SF4">
    <property type="entry name" value="DNA-BINDING DUAL TRANSCRIPTIONAL REGULATOR OMPR"/>
    <property type="match status" value="1"/>
</dbReference>
<dbReference type="PROSITE" id="PS50110">
    <property type="entry name" value="RESPONSE_REGULATORY"/>
    <property type="match status" value="1"/>
</dbReference>
<name>A0A221V0C3_9FLAO</name>
<proteinExistence type="predicted"/>
<dbReference type="SMART" id="SM00419">
    <property type="entry name" value="HTH_CRP"/>
    <property type="match status" value="1"/>
</dbReference>
<dbReference type="CDD" id="cd00038">
    <property type="entry name" value="CAP_ED"/>
    <property type="match status" value="1"/>
</dbReference>
<feature type="modified residue" description="4-aspartylphosphate" evidence="6">
    <location>
        <position position="52"/>
    </location>
</feature>